<evidence type="ECO:0000256" key="3">
    <source>
        <dbReference type="ARBA" id="ARBA00022630"/>
    </source>
</evidence>
<evidence type="ECO:0000256" key="1">
    <source>
        <dbReference type="ARBA" id="ARBA00001917"/>
    </source>
</evidence>
<evidence type="ECO:0000259" key="6">
    <source>
        <dbReference type="Pfam" id="PF00881"/>
    </source>
</evidence>
<evidence type="ECO:0000256" key="5">
    <source>
        <dbReference type="ARBA" id="ARBA00023002"/>
    </source>
</evidence>
<evidence type="ECO:0000313" key="8">
    <source>
        <dbReference type="Proteomes" id="UP001595379"/>
    </source>
</evidence>
<proteinExistence type="inferred from homology"/>
<keyword evidence="8" id="KW-1185">Reference proteome</keyword>
<comment type="caution">
    <text evidence="7">The sequence shown here is derived from an EMBL/GenBank/DDBJ whole genome shotgun (WGS) entry which is preliminary data.</text>
</comment>
<evidence type="ECO:0000313" key="7">
    <source>
        <dbReference type="EMBL" id="MFC2925092.1"/>
    </source>
</evidence>
<protein>
    <submittedName>
        <fullName evidence="7">Nitroreductase</fullName>
    </submittedName>
</protein>
<dbReference type="EMBL" id="JBHRSV010000001">
    <property type="protein sequence ID" value="MFC2925092.1"/>
    <property type="molecule type" value="Genomic_DNA"/>
</dbReference>
<keyword evidence="4" id="KW-0288">FMN</keyword>
<comment type="similarity">
    <text evidence="2">Belongs to the nitroreductase family.</text>
</comment>
<dbReference type="Proteomes" id="UP001595379">
    <property type="component" value="Unassembled WGS sequence"/>
</dbReference>
<keyword evidence="5" id="KW-0560">Oxidoreductase</keyword>
<dbReference type="InterPro" id="IPR000415">
    <property type="entry name" value="Nitroreductase-like"/>
</dbReference>
<dbReference type="CDD" id="cd02136">
    <property type="entry name" value="PnbA_NfnB-like"/>
    <property type="match status" value="1"/>
</dbReference>
<dbReference type="PANTHER" id="PTHR43673:SF2">
    <property type="entry name" value="NITROREDUCTASE"/>
    <property type="match status" value="1"/>
</dbReference>
<evidence type="ECO:0000256" key="2">
    <source>
        <dbReference type="ARBA" id="ARBA00007118"/>
    </source>
</evidence>
<dbReference type="PANTHER" id="PTHR43673">
    <property type="entry name" value="NAD(P)H NITROREDUCTASE YDGI-RELATED"/>
    <property type="match status" value="1"/>
</dbReference>
<keyword evidence="3" id="KW-0285">Flavoprotein</keyword>
<organism evidence="7 8">
    <name type="scientific">Hyphobacterium vulgare</name>
    <dbReference type="NCBI Taxonomy" id="1736751"/>
    <lineage>
        <taxon>Bacteria</taxon>
        <taxon>Pseudomonadati</taxon>
        <taxon>Pseudomonadota</taxon>
        <taxon>Alphaproteobacteria</taxon>
        <taxon>Maricaulales</taxon>
        <taxon>Maricaulaceae</taxon>
        <taxon>Hyphobacterium</taxon>
    </lineage>
</organism>
<evidence type="ECO:0000256" key="4">
    <source>
        <dbReference type="ARBA" id="ARBA00022643"/>
    </source>
</evidence>
<reference evidence="8" key="1">
    <citation type="journal article" date="2019" name="Int. J. Syst. Evol. Microbiol.">
        <title>The Global Catalogue of Microorganisms (GCM) 10K type strain sequencing project: providing services to taxonomists for standard genome sequencing and annotation.</title>
        <authorList>
            <consortium name="The Broad Institute Genomics Platform"/>
            <consortium name="The Broad Institute Genome Sequencing Center for Infectious Disease"/>
            <person name="Wu L."/>
            <person name="Ma J."/>
        </authorList>
    </citation>
    <scope>NUCLEOTIDE SEQUENCE [LARGE SCALE GENOMIC DNA]</scope>
    <source>
        <strain evidence="8">KCTC 52487</strain>
    </source>
</reference>
<dbReference type="RefSeq" id="WP_343163972.1">
    <property type="nucleotide sequence ID" value="NZ_JBHRSV010000001.1"/>
</dbReference>
<dbReference type="SUPFAM" id="SSF55469">
    <property type="entry name" value="FMN-dependent nitroreductase-like"/>
    <property type="match status" value="1"/>
</dbReference>
<dbReference type="Gene3D" id="3.40.109.10">
    <property type="entry name" value="NADH Oxidase"/>
    <property type="match status" value="1"/>
</dbReference>
<gene>
    <name evidence="7" type="ORF">ACFOOR_03125</name>
</gene>
<dbReference type="Pfam" id="PF00881">
    <property type="entry name" value="Nitroreductase"/>
    <property type="match status" value="1"/>
</dbReference>
<accession>A0ABV6ZUH8</accession>
<dbReference type="InterPro" id="IPR029479">
    <property type="entry name" value="Nitroreductase"/>
</dbReference>
<name>A0ABV6ZUH8_9PROT</name>
<sequence>MQVGEALRGRISTRAFLDRPVDEATLRGILDTARWAPSGGNLQPWKVHVVTGAARQRVIDAVKARLNTDPFADENDFPVYPEKLWEPYRSRRYDLGEAMYELLAIPREDKMGRLNHLLKNLDFFDAPVGLFFVIERAMNPNQWAHLGMFMLAVALAAGEAGLATCMQEAWTRYSKTVGAALGVAEGEQVYCGMALGHADPNAPVNRLRSPRAPVDDFAVFHAD</sequence>
<comment type="cofactor">
    <cofactor evidence="1">
        <name>FMN</name>
        <dbReference type="ChEBI" id="CHEBI:58210"/>
    </cofactor>
</comment>
<feature type="domain" description="Nitroreductase" evidence="6">
    <location>
        <begin position="7"/>
        <end position="197"/>
    </location>
</feature>